<proteinExistence type="predicted"/>
<keyword evidence="5" id="KW-1185">Reference proteome</keyword>
<dbReference type="RefSeq" id="WP_228353890.1">
    <property type="nucleotide sequence ID" value="NZ_JACEGA010000001.1"/>
</dbReference>
<evidence type="ECO:0000313" key="4">
    <source>
        <dbReference type="EMBL" id="MBB2184307.1"/>
    </source>
</evidence>
<dbReference type="Pfam" id="PF24911">
    <property type="entry name" value="YfjL_C"/>
    <property type="match status" value="1"/>
</dbReference>
<dbReference type="InterPro" id="IPR057359">
    <property type="entry name" value="YfjL_N"/>
</dbReference>
<dbReference type="AlphaFoldDB" id="A0A839K4N0"/>
<dbReference type="Proteomes" id="UP000574276">
    <property type="component" value="Unassembled WGS sequence"/>
</dbReference>
<evidence type="ECO:0000259" key="2">
    <source>
        <dbReference type="Pfam" id="PF24911"/>
    </source>
</evidence>
<dbReference type="EMBL" id="JACEGA010000001">
    <property type="protein sequence ID" value="MBB2184307.1"/>
    <property type="molecule type" value="Genomic_DNA"/>
</dbReference>
<name>A0A839K4N0_9FIRM</name>
<protein>
    <submittedName>
        <fullName evidence="4">Uncharacterized protein</fullName>
    </submittedName>
</protein>
<reference evidence="4 5" key="1">
    <citation type="submission" date="2020-07" db="EMBL/GenBank/DDBJ databases">
        <title>Characterization and genome sequencing of isolate MD1, a novel member within the family Lachnospiraceae.</title>
        <authorList>
            <person name="Rettenmaier R."/>
            <person name="Di Bello L."/>
            <person name="Zinser C."/>
            <person name="Scheitz K."/>
            <person name="Liebl W."/>
            <person name="Zverlov V."/>
        </authorList>
    </citation>
    <scope>NUCLEOTIDE SEQUENCE [LARGE SCALE GENOMIC DNA]</scope>
    <source>
        <strain evidence="4 5">MD1</strain>
    </source>
</reference>
<organism evidence="4 5">
    <name type="scientific">Variimorphobacter saccharofermentans</name>
    <dbReference type="NCBI Taxonomy" id="2755051"/>
    <lineage>
        <taxon>Bacteria</taxon>
        <taxon>Bacillati</taxon>
        <taxon>Bacillota</taxon>
        <taxon>Clostridia</taxon>
        <taxon>Lachnospirales</taxon>
        <taxon>Lachnospiraceae</taxon>
        <taxon>Variimorphobacter</taxon>
    </lineage>
</organism>
<gene>
    <name evidence="4" type="ORF">H0486_15610</name>
</gene>
<comment type="caution">
    <text evidence="4">The sequence shown here is derived from an EMBL/GenBank/DDBJ whole genome shotgun (WGS) entry which is preliminary data.</text>
</comment>
<feature type="domain" description="YfjL-like C-terminal" evidence="2">
    <location>
        <begin position="114"/>
        <end position="236"/>
    </location>
</feature>
<sequence>MKKNLVLRIIAAIAAFAIIAFLFSLFNSFMGNPISSANATSKIKKYVKENYPDQDFEISSAKYNFKDASYFSIVQSKTSQDTHFTVNYSRGRIFDEYEFYVENRYTTYDRLQKEFSTVVEDIINKEFPYKTSILYADLGKGEEEMKSLTLDMELDIHNPPVTTGLTIYILNEDTSYEFLCARLLELDQIMEQHDIPIDIYNVVVEQPIPGEEKSDPKGSDNHLYDFPAELIDADNLIEVIREHQKKWEEEGYKEKEAEMEQSKILYGEDEEQNIEGASN</sequence>
<accession>A0A839K4N0</accession>
<feature type="region of interest" description="Disordered" evidence="1">
    <location>
        <begin position="249"/>
        <end position="279"/>
    </location>
</feature>
<dbReference type="InterPro" id="IPR056905">
    <property type="entry name" value="YfjL_C"/>
</dbReference>
<feature type="compositionally biased region" description="Basic and acidic residues" evidence="1">
    <location>
        <begin position="249"/>
        <end position="261"/>
    </location>
</feature>
<dbReference type="Pfam" id="PF25425">
    <property type="entry name" value="YfjL_N"/>
    <property type="match status" value="1"/>
</dbReference>
<evidence type="ECO:0000313" key="5">
    <source>
        <dbReference type="Proteomes" id="UP000574276"/>
    </source>
</evidence>
<evidence type="ECO:0000256" key="1">
    <source>
        <dbReference type="SAM" id="MobiDB-lite"/>
    </source>
</evidence>
<evidence type="ECO:0000259" key="3">
    <source>
        <dbReference type="Pfam" id="PF25425"/>
    </source>
</evidence>
<feature type="domain" description="YfjL-like N-terminal" evidence="3">
    <location>
        <begin position="8"/>
        <end position="89"/>
    </location>
</feature>